<protein>
    <submittedName>
        <fullName evidence="3">Endoplasmic reticulum protein</fullName>
    </submittedName>
</protein>
<feature type="compositionally biased region" description="Basic and acidic residues" evidence="1">
    <location>
        <begin position="49"/>
        <end position="58"/>
    </location>
</feature>
<dbReference type="OrthoDB" id="2124888at2759"/>
<proteinExistence type="predicted"/>
<dbReference type="GO" id="GO:0046521">
    <property type="term" value="P:sphingoid catabolic process"/>
    <property type="evidence" value="ECO:0007669"/>
    <property type="project" value="TreeGrafter"/>
</dbReference>
<dbReference type="GO" id="GO:0005783">
    <property type="term" value="C:endoplasmic reticulum"/>
    <property type="evidence" value="ECO:0007669"/>
    <property type="project" value="TreeGrafter"/>
</dbReference>
<evidence type="ECO:0000313" key="3">
    <source>
        <dbReference type="EMBL" id="OCF32770.1"/>
    </source>
</evidence>
<evidence type="ECO:0000256" key="1">
    <source>
        <dbReference type="SAM" id="MobiDB-lite"/>
    </source>
</evidence>
<dbReference type="Pfam" id="PF06127">
    <property type="entry name" value="Mpo1-like"/>
    <property type="match status" value="1"/>
</dbReference>
<dbReference type="GO" id="GO:0016020">
    <property type="term" value="C:membrane"/>
    <property type="evidence" value="ECO:0007669"/>
    <property type="project" value="GOC"/>
</dbReference>
<dbReference type="InterPro" id="IPR009305">
    <property type="entry name" value="Mpo1-like"/>
</dbReference>
<reference evidence="4" key="2">
    <citation type="submission" date="2013-12" db="EMBL/GenBank/DDBJ databases">
        <title>Evolution of pathogenesis and genome organization in the Tremellales.</title>
        <authorList>
            <person name="Cuomo C."/>
            <person name="Litvintseva A."/>
            <person name="Heitman J."/>
            <person name="Chen Y."/>
            <person name="Sun S."/>
            <person name="Springer D."/>
            <person name="Dromer F."/>
            <person name="Young S."/>
            <person name="Zeng Q."/>
            <person name="Chapman S."/>
            <person name="Gujja S."/>
            <person name="Saif S."/>
            <person name="Birren B."/>
        </authorList>
    </citation>
    <scope>NUCLEOTIDE SEQUENCE [LARGE SCALE GENOMIC DNA]</scope>
    <source>
        <strain evidence="4">BCC8398</strain>
    </source>
</reference>
<accession>A0A1B9GNW9</accession>
<feature type="transmembrane region" description="Helical" evidence="2">
    <location>
        <begin position="142"/>
        <end position="159"/>
    </location>
</feature>
<reference evidence="3 4" key="1">
    <citation type="submission" date="2013-07" db="EMBL/GenBank/DDBJ databases">
        <title>The Genome Sequence of Cryptococcus heveanensis BCC8398.</title>
        <authorList>
            <consortium name="The Broad Institute Genome Sequencing Platform"/>
            <person name="Cuomo C."/>
            <person name="Litvintseva A."/>
            <person name="Chen Y."/>
            <person name="Heitman J."/>
            <person name="Sun S."/>
            <person name="Springer D."/>
            <person name="Dromer F."/>
            <person name="Young S.K."/>
            <person name="Zeng Q."/>
            <person name="Gargeya S."/>
            <person name="Fitzgerald M."/>
            <person name="Abouelleil A."/>
            <person name="Alvarado L."/>
            <person name="Berlin A.M."/>
            <person name="Chapman S.B."/>
            <person name="Dewar J."/>
            <person name="Goldberg J."/>
            <person name="Griggs A."/>
            <person name="Gujja S."/>
            <person name="Hansen M."/>
            <person name="Howarth C."/>
            <person name="Imamovic A."/>
            <person name="Larimer J."/>
            <person name="McCowan C."/>
            <person name="Murphy C."/>
            <person name="Pearson M."/>
            <person name="Priest M."/>
            <person name="Roberts A."/>
            <person name="Saif S."/>
            <person name="Shea T."/>
            <person name="Sykes S."/>
            <person name="Wortman J."/>
            <person name="Nusbaum C."/>
            <person name="Birren B."/>
        </authorList>
    </citation>
    <scope>NUCLEOTIDE SEQUENCE [LARGE SCALE GENOMIC DNA]</scope>
    <source>
        <strain evidence="3 4">BCC8398</strain>
    </source>
</reference>
<evidence type="ECO:0000256" key="2">
    <source>
        <dbReference type="SAM" id="Phobius"/>
    </source>
</evidence>
<keyword evidence="2" id="KW-1133">Transmembrane helix</keyword>
<feature type="transmembrane region" description="Helical" evidence="2">
    <location>
        <begin position="115"/>
        <end position="135"/>
    </location>
</feature>
<gene>
    <name evidence="3" type="ORF">I316_05405</name>
</gene>
<dbReference type="PANTHER" id="PTHR28026:SF9">
    <property type="entry name" value="2-HYDROXY-PALMITIC ACID DIOXYGENASE MPO1"/>
    <property type="match status" value="1"/>
</dbReference>
<dbReference type="PANTHER" id="PTHR28026">
    <property type="entry name" value="DUF962 DOMAIN PROTEIN (AFU_ORTHOLOGUE AFUA_8G05310)"/>
    <property type="match status" value="1"/>
</dbReference>
<dbReference type="Proteomes" id="UP000092666">
    <property type="component" value="Unassembled WGS sequence"/>
</dbReference>
<feature type="transmembrane region" description="Helical" evidence="2">
    <location>
        <begin position="81"/>
        <end position="103"/>
    </location>
</feature>
<evidence type="ECO:0000313" key="4">
    <source>
        <dbReference type="Proteomes" id="UP000092666"/>
    </source>
</evidence>
<dbReference type="EMBL" id="KV700128">
    <property type="protein sequence ID" value="OCF32770.1"/>
    <property type="molecule type" value="Genomic_DNA"/>
</dbReference>
<sequence>MATANTTIPEPTTDGGATPAVVAAIDDTVSSRKTRSQGPAEDTGSDHQSPGERAQKGSNHLDVEEELAFYSSYHANKINQIIHFFCIPQILWSWLLIAAHVPVPGTRAITLAPGLAVQPSLALGWIVAYLTYYIALEPLGGLTYLPFGALSYLTATYLATSPPAWLPFTDPSNPSAQPFGWAVFAFAWIAQFIGHGVFERRAPALFDNLVQALVLAPFFVHLEALFAFFDYKPDLHKKIKNRAGMRIRDMNRAAKLK</sequence>
<feature type="region of interest" description="Disordered" evidence="1">
    <location>
        <begin position="1"/>
        <end position="58"/>
    </location>
</feature>
<feature type="transmembrane region" description="Helical" evidence="2">
    <location>
        <begin position="179"/>
        <end position="198"/>
    </location>
</feature>
<organism evidence="3 4">
    <name type="scientific">Kwoniella heveanensis BCC8398</name>
    <dbReference type="NCBI Taxonomy" id="1296120"/>
    <lineage>
        <taxon>Eukaryota</taxon>
        <taxon>Fungi</taxon>
        <taxon>Dikarya</taxon>
        <taxon>Basidiomycota</taxon>
        <taxon>Agaricomycotina</taxon>
        <taxon>Tremellomycetes</taxon>
        <taxon>Tremellales</taxon>
        <taxon>Cryptococcaceae</taxon>
        <taxon>Kwoniella</taxon>
    </lineage>
</organism>
<dbReference type="AlphaFoldDB" id="A0A1B9GNW9"/>
<feature type="transmembrane region" description="Helical" evidence="2">
    <location>
        <begin position="210"/>
        <end position="229"/>
    </location>
</feature>
<name>A0A1B9GNW9_9TREE</name>
<keyword evidence="2" id="KW-0812">Transmembrane</keyword>
<keyword evidence="4" id="KW-1185">Reference proteome</keyword>
<keyword evidence="2" id="KW-0472">Membrane</keyword>
<feature type="compositionally biased region" description="Polar residues" evidence="1">
    <location>
        <begin position="1"/>
        <end position="10"/>
    </location>
</feature>